<dbReference type="FunFam" id="1.20.1250.20:FF:000218">
    <property type="entry name" value="facilitated trehalose transporter Tret1"/>
    <property type="match status" value="1"/>
</dbReference>
<comment type="subcellular location">
    <subcellularLocation>
        <location evidence="1">Cell membrane</location>
        <topology evidence="1">Multi-pass membrane protein</topology>
    </subcellularLocation>
</comment>
<keyword evidence="6 8" id="KW-1133">Transmembrane helix</keyword>
<dbReference type="PROSITE" id="PS00216">
    <property type="entry name" value="SUGAR_TRANSPORT_1"/>
    <property type="match status" value="1"/>
</dbReference>
<accession>A0A8J5R585</accession>
<evidence type="ECO:0000256" key="7">
    <source>
        <dbReference type="ARBA" id="ARBA00023136"/>
    </source>
</evidence>
<sequence length="453" mass="49959">MTQIIVELPFIPKKILWPQWLTGITISLAVLTSGLSSGWTSPYLAKFTSPNMNTSINLSETEASWVASLLNLGRFGGSIVGATSQVPMAIGWSCTIIANSVTWLYVARCFCGIAGGMMWTTLSLFIGEVSDSSIRGSLVFLNSNAAFVGGFLGNIIGAHLPFEQFGYVSLSLNALFFIIFCFIPDSPYHYVTKGNLKSAEASLKWFKREANVLKEIQELKNFIGNTETNLLTQLREFKKPQNRKNVIIMGSLNIFLYFCGHNTMNYYAEIIVTKSKVNFSPSTIVIALSLCTIIACSSAAMVVDRFGRRFLLITSSLGTALSLALLGLHFHLLSLHIESTPFTWLPIASLFLYNFSISHGLIPVPNALISELFPPNIKTMASLFFSGSSALLSFATTKTFQPLVNLMSEKYVFWIFALSAFSAAPFTYAYITETKGQTLVEIQKNANQNQQKN</sequence>
<evidence type="ECO:0000256" key="3">
    <source>
        <dbReference type="ARBA" id="ARBA00022475"/>
    </source>
</evidence>
<dbReference type="PANTHER" id="PTHR48021">
    <property type="match status" value="1"/>
</dbReference>
<protein>
    <recommendedName>
        <fullName evidence="9">Major facilitator superfamily (MFS) profile domain-containing protein</fullName>
    </recommendedName>
</protein>
<dbReference type="PROSITE" id="PS00217">
    <property type="entry name" value="SUGAR_TRANSPORT_2"/>
    <property type="match status" value="1"/>
</dbReference>
<dbReference type="Pfam" id="PF00083">
    <property type="entry name" value="Sugar_tr"/>
    <property type="match status" value="1"/>
</dbReference>
<feature type="transmembrane region" description="Helical" evidence="8">
    <location>
        <begin position="344"/>
        <end position="369"/>
    </location>
</feature>
<name>A0A8J5R585_9HYME</name>
<evidence type="ECO:0000256" key="6">
    <source>
        <dbReference type="ARBA" id="ARBA00022989"/>
    </source>
</evidence>
<feature type="transmembrane region" description="Helical" evidence="8">
    <location>
        <begin position="381"/>
        <end position="400"/>
    </location>
</feature>
<dbReference type="AlphaFoldDB" id="A0A8J5R585"/>
<feature type="transmembrane region" description="Helical" evidence="8">
    <location>
        <begin position="138"/>
        <end position="159"/>
    </location>
</feature>
<feature type="transmembrane region" description="Helical" evidence="8">
    <location>
        <begin position="20"/>
        <end position="39"/>
    </location>
</feature>
<keyword evidence="7 8" id="KW-0472">Membrane</keyword>
<dbReference type="InterPro" id="IPR005829">
    <property type="entry name" value="Sugar_transporter_CS"/>
</dbReference>
<dbReference type="InterPro" id="IPR020846">
    <property type="entry name" value="MFS_dom"/>
</dbReference>
<reference evidence="10" key="2">
    <citation type="submission" date="2021-04" db="EMBL/GenBank/DDBJ databases">
        <title>Genome-wide patterns of bracovirus chromosomal integration into multiple host tissues during parasitism.</title>
        <authorList>
            <person name="Chebbi M.A.C."/>
        </authorList>
    </citation>
    <scope>NUCLEOTIDE SEQUENCE</scope>
    <source>
        <tissue evidence="10">Whole body</tissue>
    </source>
</reference>
<evidence type="ECO:0000256" key="4">
    <source>
        <dbReference type="ARBA" id="ARBA00022597"/>
    </source>
</evidence>
<keyword evidence="2" id="KW-0813">Transport</keyword>
<dbReference type="EMBL" id="JAAOIC020000003">
    <property type="protein sequence ID" value="KAG8042207.1"/>
    <property type="molecule type" value="Genomic_DNA"/>
</dbReference>
<evidence type="ECO:0000313" key="10">
    <source>
        <dbReference type="EMBL" id="KAG8042207.1"/>
    </source>
</evidence>
<feature type="transmembrane region" description="Helical" evidence="8">
    <location>
        <begin position="412"/>
        <end position="431"/>
    </location>
</feature>
<keyword evidence="5 8" id="KW-0812">Transmembrane</keyword>
<evidence type="ECO:0000256" key="1">
    <source>
        <dbReference type="ARBA" id="ARBA00004651"/>
    </source>
</evidence>
<proteinExistence type="predicted"/>
<gene>
    <name evidence="10" type="ORF">G9C98_000198</name>
</gene>
<feature type="transmembrane region" description="Helical" evidence="8">
    <location>
        <begin position="165"/>
        <end position="183"/>
    </location>
</feature>
<dbReference type="GO" id="GO:0005886">
    <property type="term" value="C:plasma membrane"/>
    <property type="evidence" value="ECO:0007669"/>
    <property type="project" value="UniProtKB-SubCell"/>
</dbReference>
<dbReference type="PANTHER" id="PTHR48021:SF1">
    <property type="entry name" value="GH07001P-RELATED"/>
    <property type="match status" value="1"/>
</dbReference>
<keyword evidence="4" id="KW-0762">Sugar transport</keyword>
<dbReference type="PROSITE" id="PS50850">
    <property type="entry name" value="MFS"/>
    <property type="match status" value="1"/>
</dbReference>
<feature type="transmembrane region" description="Helical" evidence="8">
    <location>
        <begin position="245"/>
        <end position="264"/>
    </location>
</feature>
<feature type="transmembrane region" description="Helical" evidence="8">
    <location>
        <begin position="105"/>
        <end position="126"/>
    </location>
</feature>
<feature type="transmembrane region" description="Helical" evidence="8">
    <location>
        <begin position="284"/>
        <end position="303"/>
    </location>
</feature>
<dbReference type="GO" id="GO:0022857">
    <property type="term" value="F:transmembrane transporter activity"/>
    <property type="evidence" value="ECO:0007669"/>
    <property type="project" value="InterPro"/>
</dbReference>
<evidence type="ECO:0000256" key="5">
    <source>
        <dbReference type="ARBA" id="ARBA00022692"/>
    </source>
</evidence>
<comment type="caution">
    <text evidence="10">The sequence shown here is derived from an EMBL/GenBank/DDBJ whole genome shotgun (WGS) entry which is preliminary data.</text>
</comment>
<dbReference type="InterPro" id="IPR050549">
    <property type="entry name" value="MFS_Trehalose_Transporter"/>
</dbReference>
<feature type="domain" description="Major facilitator superfamily (MFS) profile" evidence="9">
    <location>
        <begin position="1"/>
        <end position="435"/>
    </location>
</feature>
<dbReference type="Proteomes" id="UP000729913">
    <property type="component" value="Unassembled WGS sequence"/>
</dbReference>
<feature type="transmembrane region" description="Helical" evidence="8">
    <location>
        <begin position="310"/>
        <end position="332"/>
    </location>
</feature>
<evidence type="ECO:0000313" key="11">
    <source>
        <dbReference type="Proteomes" id="UP000729913"/>
    </source>
</evidence>
<dbReference type="OrthoDB" id="8120565at2759"/>
<keyword evidence="11" id="KW-1185">Reference proteome</keyword>
<evidence type="ECO:0000256" key="8">
    <source>
        <dbReference type="SAM" id="Phobius"/>
    </source>
</evidence>
<evidence type="ECO:0000259" key="9">
    <source>
        <dbReference type="PROSITE" id="PS50850"/>
    </source>
</evidence>
<evidence type="ECO:0000256" key="2">
    <source>
        <dbReference type="ARBA" id="ARBA00022448"/>
    </source>
</evidence>
<dbReference type="InterPro" id="IPR005828">
    <property type="entry name" value="MFS_sugar_transport-like"/>
</dbReference>
<organism evidence="10 11">
    <name type="scientific">Cotesia typhae</name>
    <dbReference type="NCBI Taxonomy" id="2053667"/>
    <lineage>
        <taxon>Eukaryota</taxon>
        <taxon>Metazoa</taxon>
        <taxon>Ecdysozoa</taxon>
        <taxon>Arthropoda</taxon>
        <taxon>Hexapoda</taxon>
        <taxon>Insecta</taxon>
        <taxon>Pterygota</taxon>
        <taxon>Neoptera</taxon>
        <taxon>Endopterygota</taxon>
        <taxon>Hymenoptera</taxon>
        <taxon>Apocrita</taxon>
        <taxon>Ichneumonoidea</taxon>
        <taxon>Braconidae</taxon>
        <taxon>Microgastrinae</taxon>
        <taxon>Cotesia</taxon>
    </lineage>
</organism>
<keyword evidence="3" id="KW-1003">Cell membrane</keyword>
<reference evidence="10" key="1">
    <citation type="submission" date="2020-03" db="EMBL/GenBank/DDBJ databases">
        <authorList>
            <person name="Chebbi M.A."/>
            <person name="Drezen J.M."/>
        </authorList>
    </citation>
    <scope>NUCLEOTIDE SEQUENCE</scope>
    <source>
        <tissue evidence="10">Whole body</tissue>
    </source>
</reference>